<protein>
    <recommendedName>
        <fullName evidence="2">Protein-L-isoaspartate O-methyltransferase</fullName>
    </recommendedName>
</protein>
<feature type="non-terminal residue" evidence="1">
    <location>
        <position position="118"/>
    </location>
</feature>
<evidence type="ECO:0000313" key="1">
    <source>
        <dbReference type="EMBL" id="GAG30394.1"/>
    </source>
</evidence>
<evidence type="ECO:0008006" key="2">
    <source>
        <dbReference type="Google" id="ProtNLM"/>
    </source>
</evidence>
<dbReference type="EMBL" id="BARS01041264">
    <property type="protein sequence ID" value="GAG30394.1"/>
    <property type="molecule type" value="Genomic_DNA"/>
</dbReference>
<reference evidence="1" key="1">
    <citation type="journal article" date="2014" name="Front. Microbiol.">
        <title>High frequency of phylogenetically diverse reductive dehalogenase-homologous genes in deep subseafloor sedimentary metagenomes.</title>
        <authorList>
            <person name="Kawai M."/>
            <person name="Futagami T."/>
            <person name="Toyoda A."/>
            <person name="Takaki Y."/>
            <person name="Nishi S."/>
            <person name="Hori S."/>
            <person name="Arai W."/>
            <person name="Tsubouchi T."/>
            <person name="Morono Y."/>
            <person name="Uchiyama I."/>
            <person name="Ito T."/>
            <person name="Fujiyama A."/>
            <person name="Inagaki F."/>
            <person name="Takami H."/>
        </authorList>
    </citation>
    <scope>NUCLEOTIDE SEQUENCE</scope>
    <source>
        <strain evidence="1">Expedition CK06-06</strain>
    </source>
</reference>
<proteinExistence type="predicted"/>
<dbReference type="Gene3D" id="3.40.50.150">
    <property type="entry name" value="Vaccinia Virus protein VP39"/>
    <property type="match status" value="1"/>
</dbReference>
<dbReference type="AlphaFoldDB" id="X0WHF9"/>
<accession>X0WHF9</accession>
<comment type="caution">
    <text evidence="1">The sequence shown here is derived from an EMBL/GenBank/DDBJ whole genome shotgun (WGS) entry which is preliminary data.</text>
</comment>
<dbReference type="InterPro" id="IPR029063">
    <property type="entry name" value="SAM-dependent_MTases_sf"/>
</dbReference>
<gene>
    <name evidence="1" type="ORF">S01H1_62784</name>
</gene>
<name>X0WHF9_9ZZZZ</name>
<sequence>MESRIPTPRRSARKRFTSVALCAVLLAILLAGLGVTLRTPDSREAVLAAEASATQSPASAVEWERPRFDEREDERQRMVLHQIIARGVDDPVVVAAMEHVPRHRFVPEHYLRDGYRDS</sequence>
<organism evidence="1">
    <name type="scientific">marine sediment metagenome</name>
    <dbReference type="NCBI Taxonomy" id="412755"/>
    <lineage>
        <taxon>unclassified sequences</taxon>
        <taxon>metagenomes</taxon>
        <taxon>ecological metagenomes</taxon>
    </lineage>
</organism>